<dbReference type="SUPFAM" id="SSF50956">
    <property type="entry name" value="Thermostable phytase (3-phytase)"/>
    <property type="match status" value="1"/>
</dbReference>
<dbReference type="VEuPathDB" id="FungiDB:MMYC01_201816"/>
<dbReference type="Gene3D" id="2.130.10.10">
    <property type="entry name" value="YVTN repeat-like/Quinoprotein amine dehydrogenase"/>
    <property type="match status" value="2"/>
</dbReference>
<keyword evidence="2" id="KW-1185">Reference proteome</keyword>
<sequence length="187" mass="20522">MALSVDDNGTLTGVVDWTYANQSWIHGLALGERDGKQFVYTADLGADIIWTHEVDRATSSVSEVDRFPAPYPEMHPRHLIDADTTLHWSSGVMLSPSARYLWATARALNSSETGFISVFLLGDDGHIPFGVTGTRPDYNDEGHGYVQIWKMDGQRDAREGTEYATAPPVAKVDIPDGGCCANAIWYS</sequence>
<dbReference type="OrthoDB" id="1715191at2759"/>
<evidence type="ECO:0000313" key="2">
    <source>
        <dbReference type="Proteomes" id="UP000078237"/>
    </source>
</evidence>
<reference evidence="1 2" key="1">
    <citation type="journal article" date="2016" name="Genome Announc.">
        <title>Genome Sequence of Madurella mycetomatis mm55, Isolated from a Human Mycetoma Case in Sudan.</title>
        <authorList>
            <person name="Smit S."/>
            <person name="Derks M.F."/>
            <person name="Bervoets S."/>
            <person name="Fahal A."/>
            <person name="van Leeuwen W."/>
            <person name="van Belkum A."/>
            <person name="van de Sande W.W."/>
        </authorList>
    </citation>
    <scope>NUCLEOTIDE SEQUENCE [LARGE SCALE GENOMIC DNA]</scope>
    <source>
        <strain evidence="2">mm55</strain>
    </source>
</reference>
<accession>A0A175WEP8</accession>
<dbReference type="STRING" id="100816.A0A175WEP8"/>
<dbReference type="AlphaFoldDB" id="A0A175WEP8"/>
<proteinExistence type="predicted"/>
<evidence type="ECO:0000313" key="1">
    <source>
        <dbReference type="EMBL" id="KXX82267.1"/>
    </source>
</evidence>
<organism evidence="1 2">
    <name type="scientific">Madurella mycetomatis</name>
    <dbReference type="NCBI Taxonomy" id="100816"/>
    <lineage>
        <taxon>Eukaryota</taxon>
        <taxon>Fungi</taxon>
        <taxon>Dikarya</taxon>
        <taxon>Ascomycota</taxon>
        <taxon>Pezizomycotina</taxon>
        <taxon>Sordariomycetes</taxon>
        <taxon>Sordariomycetidae</taxon>
        <taxon>Sordariales</taxon>
        <taxon>Sordariales incertae sedis</taxon>
        <taxon>Madurella</taxon>
    </lineage>
</organism>
<comment type="caution">
    <text evidence="1">The sequence shown here is derived from an EMBL/GenBank/DDBJ whole genome shotgun (WGS) entry which is preliminary data.</text>
</comment>
<name>A0A175WEP8_9PEZI</name>
<dbReference type="EMBL" id="LCTW02000018">
    <property type="protein sequence ID" value="KXX82267.1"/>
    <property type="molecule type" value="Genomic_DNA"/>
</dbReference>
<gene>
    <name evidence="1" type="ORF">MMYC01_201816</name>
</gene>
<protein>
    <submittedName>
        <fullName evidence="1">Carboxy-cis,cis-muconate cyclase</fullName>
    </submittedName>
</protein>
<dbReference type="InterPro" id="IPR015943">
    <property type="entry name" value="WD40/YVTN_repeat-like_dom_sf"/>
</dbReference>
<dbReference type="Proteomes" id="UP000078237">
    <property type="component" value="Unassembled WGS sequence"/>
</dbReference>